<keyword evidence="3 4" id="KW-0436">Ligase</keyword>
<comment type="similarity">
    <text evidence="3 4">In the N-terminal section; belongs to the HFCD (homo-oligomeric flavin containing Cys decarboxylase) superfamily.</text>
</comment>
<comment type="cofactor">
    <cofactor evidence="3">
        <name>FMN</name>
        <dbReference type="ChEBI" id="CHEBI:58210"/>
    </cofactor>
    <text evidence="3">Binds 1 FMN per subunit.</text>
</comment>
<dbReference type="Pfam" id="PF02441">
    <property type="entry name" value="Flavoprotein"/>
    <property type="match status" value="1"/>
</dbReference>
<feature type="binding site" evidence="3">
    <location>
        <position position="322"/>
    </location>
    <ligand>
        <name>CTP</name>
        <dbReference type="ChEBI" id="CHEBI:37563"/>
    </ligand>
</feature>
<accession>A0ABV8PVL0</accession>
<evidence type="ECO:0000256" key="1">
    <source>
        <dbReference type="ARBA" id="ARBA00022793"/>
    </source>
</evidence>
<dbReference type="InterPro" id="IPR035929">
    <property type="entry name" value="CoaB-like_sf"/>
</dbReference>
<comment type="similarity">
    <text evidence="3 4">In the C-terminal section; belongs to the PPC synthetase family.</text>
</comment>
<dbReference type="InterPro" id="IPR036551">
    <property type="entry name" value="Flavin_trans-like"/>
</dbReference>
<dbReference type="HAMAP" id="MF_02225">
    <property type="entry name" value="CoaBC"/>
    <property type="match status" value="1"/>
</dbReference>
<name>A0ABV8PVL0_9BACT</name>
<dbReference type="EC" id="4.1.1.36" evidence="3"/>
<dbReference type="Gene3D" id="3.40.50.1950">
    <property type="entry name" value="Flavin prenyltransferase-like"/>
    <property type="match status" value="1"/>
</dbReference>
<dbReference type="PANTHER" id="PTHR14359">
    <property type="entry name" value="HOMO-OLIGOMERIC FLAVIN CONTAINING CYS DECARBOXYLASE FAMILY"/>
    <property type="match status" value="1"/>
</dbReference>
<dbReference type="Gene3D" id="3.40.50.10300">
    <property type="entry name" value="CoaB-like"/>
    <property type="match status" value="1"/>
</dbReference>
<comment type="caution">
    <text evidence="3">Lacks conserved residue(s) required for the propagation of feature annotation.</text>
</comment>
<keyword evidence="8" id="KW-1185">Reference proteome</keyword>
<comment type="caution">
    <text evidence="7">The sequence shown here is derived from an EMBL/GenBank/DDBJ whole genome shotgun (WGS) entry which is preliminary data.</text>
</comment>
<dbReference type="InterPro" id="IPR005252">
    <property type="entry name" value="CoaBC"/>
</dbReference>
<comment type="function">
    <text evidence="4">Catalyzes two steps in the biosynthesis of coenzyme A. In the first step cysteine is conjugated to 4'-phosphopantothenate to form 4-phosphopantothenoylcysteine, in the latter compound is decarboxylated to form 4'-phosphopantotheine.</text>
</comment>
<gene>
    <name evidence="3 7" type="primary">coaBC</name>
    <name evidence="7" type="ORF">ACFOW1_04835</name>
</gene>
<dbReference type="Proteomes" id="UP001595906">
    <property type="component" value="Unassembled WGS sequence"/>
</dbReference>
<keyword evidence="3" id="KW-0479">Metal-binding</keyword>
<keyword evidence="1 3" id="KW-0210">Decarboxylase</keyword>
<evidence type="ECO:0000256" key="4">
    <source>
        <dbReference type="RuleBase" id="RU364078"/>
    </source>
</evidence>
<comment type="pathway">
    <text evidence="3 4">Cofactor biosynthesis; coenzyme A biosynthesis; CoA from (R)-pantothenate: step 3/5.</text>
</comment>
<dbReference type="SUPFAM" id="SSF102645">
    <property type="entry name" value="CoaB-like"/>
    <property type="match status" value="1"/>
</dbReference>
<reference evidence="8" key="1">
    <citation type="journal article" date="2019" name="Int. J. Syst. Evol. Microbiol.">
        <title>The Global Catalogue of Microorganisms (GCM) 10K type strain sequencing project: providing services to taxonomists for standard genome sequencing and annotation.</title>
        <authorList>
            <consortium name="The Broad Institute Genomics Platform"/>
            <consortium name="The Broad Institute Genome Sequencing Center for Infectious Disease"/>
            <person name="Wu L."/>
            <person name="Ma J."/>
        </authorList>
    </citation>
    <scope>NUCLEOTIDE SEQUENCE [LARGE SCALE GENOMIC DNA]</scope>
    <source>
        <strain evidence="8">CECT 8010</strain>
    </source>
</reference>
<feature type="region of interest" description="Phosphopantothenate--cysteine ligase" evidence="3">
    <location>
        <begin position="188"/>
        <end position="398"/>
    </location>
</feature>
<comment type="catalytic activity">
    <reaction evidence="3 4">
        <text>(R)-4'-phosphopantothenate + L-cysteine + CTP = N-[(R)-4-phosphopantothenoyl]-L-cysteine + CMP + diphosphate + H(+)</text>
        <dbReference type="Rhea" id="RHEA:19397"/>
        <dbReference type="ChEBI" id="CHEBI:10986"/>
        <dbReference type="ChEBI" id="CHEBI:15378"/>
        <dbReference type="ChEBI" id="CHEBI:33019"/>
        <dbReference type="ChEBI" id="CHEBI:35235"/>
        <dbReference type="ChEBI" id="CHEBI:37563"/>
        <dbReference type="ChEBI" id="CHEBI:59458"/>
        <dbReference type="ChEBI" id="CHEBI:60377"/>
        <dbReference type="EC" id="6.3.2.5"/>
    </reaction>
</comment>
<feature type="binding site" evidence="3">
    <location>
        <position position="277"/>
    </location>
    <ligand>
        <name>CTP</name>
        <dbReference type="ChEBI" id="CHEBI:37563"/>
    </ligand>
</feature>
<evidence type="ECO:0000313" key="8">
    <source>
        <dbReference type="Proteomes" id="UP001595906"/>
    </source>
</evidence>
<dbReference type="GO" id="GO:0004632">
    <property type="term" value="F:phosphopantothenate--cysteine ligase activity"/>
    <property type="evidence" value="ECO:0007669"/>
    <property type="project" value="UniProtKB-EC"/>
</dbReference>
<protein>
    <recommendedName>
        <fullName evidence="3">Coenzyme A biosynthesis bifunctional protein CoaBC</fullName>
    </recommendedName>
    <alternativeName>
        <fullName evidence="3">DNA/pantothenate metabolism flavoprotein</fullName>
    </alternativeName>
    <alternativeName>
        <fullName evidence="3">Phosphopantothenoylcysteine synthetase/decarboxylase</fullName>
        <shortName evidence="3">PPCS-PPCDC</shortName>
    </alternativeName>
    <domain>
        <recommendedName>
            <fullName evidence="3">Phosphopantothenoylcysteine decarboxylase</fullName>
            <shortName evidence="3">PPC decarboxylase</shortName>
            <shortName evidence="3">PPC-DC</shortName>
            <ecNumber evidence="3">4.1.1.36</ecNumber>
        </recommendedName>
        <alternativeName>
            <fullName evidence="3">CoaC</fullName>
        </alternativeName>
    </domain>
    <domain>
        <recommendedName>
            <fullName evidence="3">Phosphopantothenate--cysteine ligase</fullName>
            <ecNumber evidence="3">6.3.2.5</ecNumber>
        </recommendedName>
        <alternativeName>
            <fullName evidence="3">CoaB</fullName>
        </alternativeName>
        <alternativeName>
            <fullName evidence="3">Phosphopantothenoylcysteine synthetase</fullName>
            <shortName evidence="3">PPC synthetase</shortName>
            <shortName evidence="3">PPC-S</shortName>
        </alternativeName>
    </domain>
</protein>
<evidence type="ECO:0000256" key="2">
    <source>
        <dbReference type="ARBA" id="ARBA00023239"/>
    </source>
</evidence>
<sequence>MLAGKKILIGISGSIAAYKTILLVRLLIKAGAEVKVVQTEASKDFVSPLVLTTLSKNKVLHDLATNDEWANHVALGRWADLFIVAPLSCNTLAKMANGICDNLLMATYLSATCPVVVAPAMDEDMWHHGTTKRNLALLESFGNTIIKVNAGELASGLIGEGRMAEPEEIVTFITAKFFRNNILKGKKVLVTAGPTYEPIDPVRFIGNHSSGKMGFAIAEELYMQGADVTLVTGPTYETLVYKGIVRRNVTSAQNMYDACHEYFADTDIAVMSAAVADYTPETIATEKVKKKEDSWALGLTKTKDILFSLGLIKQPHQFIAGFALETNNEKENALGKLRNKNADCIVLNSLNDNSAGFGFDTNKITILHKSGEEINFELKSKKEVAKDIVSFIISKIYG</sequence>
<feature type="region of interest" description="Phosphopantothenoylcysteine decarboxylase" evidence="3">
    <location>
        <begin position="1"/>
        <end position="187"/>
    </location>
</feature>
<dbReference type="PANTHER" id="PTHR14359:SF6">
    <property type="entry name" value="PHOSPHOPANTOTHENOYLCYSTEINE DECARBOXYLASE"/>
    <property type="match status" value="1"/>
</dbReference>
<dbReference type="GO" id="GO:0004633">
    <property type="term" value="F:phosphopantothenoylcysteine decarboxylase activity"/>
    <property type="evidence" value="ECO:0007669"/>
    <property type="project" value="UniProtKB-EC"/>
</dbReference>
<evidence type="ECO:0000313" key="7">
    <source>
        <dbReference type="EMBL" id="MFC4231203.1"/>
    </source>
</evidence>
<dbReference type="InterPro" id="IPR003382">
    <property type="entry name" value="Flavoprotein"/>
</dbReference>
<comment type="pathway">
    <text evidence="3 4">Cofactor biosynthesis; coenzyme A biosynthesis; CoA from (R)-pantothenate: step 2/5.</text>
</comment>
<comment type="catalytic activity">
    <reaction evidence="3 4">
        <text>N-[(R)-4-phosphopantothenoyl]-L-cysteine + H(+) = (R)-4'-phosphopantetheine + CO2</text>
        <dbReference type="Rhea" id="RHEA:16793"/>
        <dbReference type="ChEBI" id="CHEBI:15378"/>
        <dbReference type="ChEBI" id="CHEBI:16526"/>
        <dbReference type="ChEBI" id="CHEBI:59458"/>
        <dbReference type="ChEBI" id="CHEBI:61723"/>
        <dbReference type="EC" id="4.1.1.36"/>
    </reaction>
</comment>
<evidence type="ECO:0000256" key="3">
    <source>
        <dbReference type="HAMAP-Rule" id="MF_02225"/>
    </source>
</evidence>
<keyword evidence="2 3" id="KW-0456">Lyase</keyword>
<keyword evidence="3" id="KW-0460">Magnesium</keyword>
<evidence type="ECO:0000259" key="5">
    <source>
        <dbReference type="Pfam" id="PF02441"/>
    </source>
</evidence>
<dbReference type="RefSeq" id="WP_379012590.1">
    <property type="nucleotide sequence ID" value="NZ_JBHSDC010000003.1"/>
</dbReference>
<dbReference type="EMBL" id="JBHSDC010000003">
    <property type="protein sequence ID" value="MFC4231203.1"/>
    <property type="molecule type" value="Genomic_DNA"/>
</dbReference>
<dbReference type="Pfam" id="PF04127">
    <property type="entry name" value="DFP"/>
    <property type="match status" value="1"/>
</dbReference>
<comment type="cofactor">
    <cofactor evidence="3">
        <name>Mg(2+)</name>
        <dbReference type="ChEBI" id="CHEBI:18420"/>
    </cofactor>
</comment>
<feature type="domain" description="DNA/pantothenate metabolism flavoprotein C-terminal" evidence="6">
    <location>
        <begin position="183"/>
        <end position="393"/>
    </location>
</feature>
<feature type="binding site" evidence="3">
    <location>
        <position position="287"/>
    </location>
    <ligand>
        <name>CTP</name>
        <dbReference type="ChEBI" id="CHEBI:37563"/>
    </ligand>
</feature>
<dbReference type="NCBIfam" id="TIGR00521">
    <property type="entry name" value="coaBC_dfp"/>
    <property type="match status" value="1"/>
</dbReference>
<organism evidence="7 8">
    <name type="scientific">Parasediminibacterium paludis</name>
    <dbReference type="NCBI Taxonomy" id="908966"/>
    <lineage>
        <taxon>Bacteria</taxon>
        <taxon>Pseudomonadati</taxon>
        <taxon>Bacteroidota</taxon>
        <taxon>Chitinophagia</taxon>
        <taxon>Chitinophagales</taxon>
        <taxon>Chitinophagaceae</taxon>
        <taxon>Parasediminibacterium</taxon>
    </lineage>
</organism>
<feature type="binding site" evidence="3">
    <location>
        <position position="336"/>
    </location>
    <ligand>
        <name>CTP</name>
        <dbReference type="ChEBI" id="CHEBI:37563"/>
    </ligand>
</feature>
<keyword evidence="3" id="KW-0511">Multifunctional enzyme</keyword>
<feature type="domain" description="Flavoprotein" evidence="5">
    <location>
        <begin position="5"/>
        <end position="175"/>
    </location>
</feature>
<comment type="function">
    <text evidence="3">Catalyzes two sequential steps in the biosynthesis of coenzyme A. In the first step cysteine is conjugated to 4'-phosphopantothenate to form 4-phosphopantothenoylcysteine. In the second step the latter compound is decarboxylated to form 4'-phosphopantotheine.</text>
</comment>
<dbReference type="InterPro" id="IPR007085">
    <property type="entry name" value="DNA/pantothenate-metab_flavo_C"/>
</dbReference>
<evidence type="ECO:0000259" key="6">
    <source>
        <dbReference type="Pfam" id="PF04127"/>
    </source>
</evidence>
<keyword evidence="3 4" id="KW-0288">FMN</keyword>
<feature type="binding site" evidence="3">
    <location>
        <position position="340"/>
    </location>
    <ligand>
        <name>CTP</name>
        <dbReference type="ChEBI" id="CHEBI:37563"/>
    </ligand>
</feature>
<dbReference type="EC" id="6.3.2.5" evidence="3"/>
<keyword evidence="3 4" id="KW-0285">Flavoprotein</keyword>
<dbReference type="SUPFAM" id="SSF52507">
    <property type="entry name" value="Homo-oligomeric flavin-containing Cys decarboxylases, HFCD"/>
    <property type="match status" value="1"/>
</dbReference>
<proteinExistence type="inferred from homology"/>